<evidence type="ECO:0000256" key="1">
    <source>
        <dbReference type="SAM" id="SignalP"/>
    </source>
</evidence>
<organism evidence="2 3">
    <name type="scientific">Barnesiella viscericola</name>
    <dbReference type="NCBI Taxonomy" id="397865"/>
    <lineage>
        <taxon>Bacteria</taxon>
        <taxon>Pseudomonadati</taxon>
        <taxon>Bacteroidota</taxon>
        <taxon>Bacteroidia</taxon>
        <taxon>Bacteroidales</taxon>
        <taxon>Barnesiellaceae</taxon>
        <taxon>Barnesiella</taxon>
    </lineage>
</organism>
<dbReference type="Gene3D" id="2.60.40.10">
    <property type="entry name" value="Immunoglobulins"/>
    <property type="match status" value="1"/>
</dbReference>
<dbReference type="InterPro" id="IPR011467">
    <property type="entry name" value="DUF1573"/>
</dbReference>
<dbReference type="InterPro" id="IPR013783">
    <property type="entry name" value="Ig-like_fold"/>
</dbReference>
<gene>
    <name evidence="2" type="ORF">K8U91_09795</name>
</gene>
<dbReference type="PANTHER" id="PTHR37833:SF1">
    <property type="entry name" value="SIGNAL PEPTIDE PROTEIN"/>
    <property type="match status" value="1"/>
</dbReference>
<accession>A0A921MSR4</accession>
<sequence>MKKQLSLLLMLLVSLSLLAGDKGKIAFEATRYDFGYIEESKGVVAHDFEFTNTGKGALIIIDTRSMCGCTASKYSREPIAPGKKGIINVTFDPKGRPGAFRKEIKVYTSAGKSPVKLIVEGVVVPKKQ</sequence>
<keyword evidence="1" id="KW-0732">Signal</keyword>
<evidence type="ECO:0000313" key="3">
    <source>
        <dbReference type="Proteomes" id="UP000757103"/>
    </source>
</evidence>
<protein>
    <submittedName>
        <fullName evidence="2">DUF1573 domain-containing protein</fullName>
    </submittedName>
</protein>
<dbReference type="PANTHER" id="PTHR37833">
    <property type="entry name" value="LIPOPROTEIN-RELATED"/>
    <property type="match status" value="1"/>
</dbReference>
<comment type="caution">
    <text evidence="2">The sequence shown here is derived from an EMBL/GenBank/DDBJ whole genome shotgun (WGS) entry which is preliminary data.</text>
</comment>
<dbReference type="RefSeq" id="WP_273306803.1">
    <property type="nucleotide sequence ID" value="NZ_DYUD01000025.1"/>
</dbReference>
<feature type="chain" id="PRO_5037783988" evidence="1">
    <location>
        <begin position="20"/>
        <end position="128"/>
    </location>
</feature>
<dbReference type="AlphaFoldDB" id="A0A921MSR4"/>
<dbReference type="EMBL" id="DYUD01000025">
    <property type="protein sequence ID" value="HJG89742.1"/>
    <property type="molecule type" value="Genomic_DNA"/>
</dbReference>
<evidence type="ECO:0000313" key="2">
    <source>
        <dbReference type="EMBL" id="HJG89742.1"/>
    </source>
</evidence>
<proteinExistence type="predicted"/>
<reference evidence="2" key="1">
    <citation type="journal article" date="2021" name="PeerJ">
        <title>Extensive microbial diversity within the chicken gut microbiome revealed by metagenomics and culture.</title>
        <authorList>
            <person name="Gilroy R."/>
            <person name="Ravi A."/>
            <person name="Getino M."/>
            <person name="Pursley I."/>
            <person name="Horton D.L."/>
            <person name="Alikhan N.F."/>
            <person name="Baker D."/>
            <person name="Gharbi K."/>
            <person name="Hall N."/>
            <person name="Watson M."/>
            <person name="Adriaenssens E.M."/>
            <person name="Foster-Nyarko E."/>
            <person name="Jarju S."/>
            <person name="Secka A."/>
            <person name="Antonio M."/>
            <person name="Oren A."/>
            <person name="Chaudhuri R.R."/>
            <person name="La Ragione R."/>
            <person name="Hildebrand F."/>
            <person name="Pallen M.J."/>
        </authorList>
    </citation>
    <scope>NUCLEOTIDE SEQUENCE</scope>
    <source>
        <strain evidence="2">CHK121-7720</strain>
    </source>
</reference>
<dbReference type="Pfam" id="PF07610">
    <property type="entry name" value="DUF1573"/>
    <property type="match status" value="1"/>
</dbReference>
<name>A0A921MSR4_9BACT</name>
<reference evidence="2" key="2">
    <citation type="submission" date="2021-09" db="EMBL/GenBank/DDBJ databases">
        <authorList>
            <person name="Gilroy R."/>
        </authorList>
    </citation>
    <scope>NUCLEOTIDE SEQUENCE</scope>
    <source>
        <strain evidence="2">CHK121-7720</strain>
    </source>
</reference>
<feature type="signal peptide" evidence="1">
    <location>
        <begin position="1"/>
        <end position="19"/>
    </location>
</feature>
<dbReference type="Proteomes" id="UP000757103">
    <property type="component" value="Unassembled WGS sequence"/>
</dbReference>